<evidence type="ECO:0000313" key="4">
    <source>
        <dbReference type="Proteomes" id="UP000658382"/>
    </source>
</evidence>
<protein>
    <submittedName>
        <fullName evidence="3">Glycosyl transferase family 1</fullName>
    </submittedName>
</protein>
<dbReference type="RefSeq" id="WP_188634347.1">
    <property type="nucleotide sequence ID" value="NZ_BMNQ01000098.1"/>
</dbReference>
<dbReference type="EMBL" id="BMNQ01000098">
    <property type="protein sequence ID" value="GGK09140.1"/>
    <property type="molecule type" value="Genomic_DNA"/>
</dbReference>
<organism evidence="3 4">
    <name type="scientific">Lentibacillus kapialis</name>
    <dbReference type="NCBI Taxonomy" id="340214"/>
    <lineage>
        <taxon>Bacteria</taxon>
        <taxon>Bacillati</taxon>
        <taxon>Bacillota</taxon>
        <taxon>Bacilli</taxon>
        <taxon>Bacillales</taxon>
        <taxon>Bacillaceae</taxon>
        <taxon>Lentibacillus</taxon>
    </lineage>
</organism>
<name>A0A917V0Z2_9BACI</name>
<dbReference type="Proteomes" id="UP000658382">
    <property type="component" value="Unassembled WGS sequence"/>
</dbReference>
<feature type="domain" description="Glycosyltransferase subfamily 4-like N-terminal" evidence="2">
    <location>
        <begin position="20"/>
        <end position="146"/>
    </location>
</feature>
<dbReference type="Pfam" id="PF00534">
    <property type="entry name" value="Glycos_transf_1"/>
    <property type="match status" value="1"/>
</dbReference>
<keyword evidence="3" id="KW-0808">Transferase</keyword>
<reference evidence="3" key="2">
    <citation type="submission" date="2020-09" db="EMBL/GenBank/DDBJ databases">
        <authorList>
            <person name="Sun Q."/>
            <person name="Ohkuma M."/>
        </authorList>
    </citation>
    <scope>NUCLEOTIDE SEQUENCE</scope>
    <source>
        <strain evidence="3">JCM 12580</strain>
    </source>
</reference>
<dbReference type="InterPro" id="IPR028098">
    <property type="entry name" value="Glyco_trans_4-like_N"/>
</dbReference>
<dbReference type="AlphaFoldDB" id="A0A917V0Z2"/>
<feature type="domain" description="Glycosyl transferase family 1" evidence="1">
    <location>
        <begin position="191"/>
        <end position="358"/>
    </location>
</feature>
<evidence type="ECO:0000259" key="2">
    <source>
        <dbReference type="Pfam" id="PF13477"/>
    </source>
</evidence>
<accession>A0A917V0Z2</accession>
<sequence>MKGKILQVCAVSTTVDKQLKPLIKKSIDDGFEVHIACSDDGNLEHLRDKGYIVHEVHIDRRISFSSNLNSVKELYRLIKVHKYDIVHVHTPIASILGRIAAKLAGVKNIIYTAHGYYFHEEMSKKEYNFYYRIEKYFAKFATDYLLLQSQEDYELSIENRFKKVNRIIHLGNGVDIYNKFNSKIMTVEELENIKNDLGISQEDIVFAFIGRFVREKGIYELVEAFSKVNKMNKNVKLLLIGDLLDSERDQDINHSIAEWKTNSNIIFTGIRSDINYLLAVSDVFVLPSHREGLPRSIIEAMAMEKPVIATNIRGCREEVEHGETGYLTEKENIDELYTRMVEYINNPDSMIEMGKNARDIVEEQYDEEKVLNKQLNLFNSLI</sequence>
<gene>
    <name evidence="3" type="ORF">GCM10007063_34480</name>
</gene>
<keyword evidence="4" id="KW-1185">Reference proteome</keyword>
<dbReference type="PANTHER" id="PTHR12526">
    <property type="entry name" value="GLYCOSYLTRANSFERASE"/>
    <property type="match status" value="1"/>
</dbReference>
<comment type="caution">
    <text evidence="3">The sequence shown here is derived from an EMBL/GenBank/DDBJ whole genome shotgun (WGS) entry which is preliminary data.</text>
</comment>
<dbReference type="CDD" id="cd03808">
    <property type="entry name" value="GT4_CapM-like"/>
    <property type="match status" value="1"/>
</dbReference>
<dbReference type="Gene3D" id="3.40.50.2000">
    <property type="entry name" value="Glycogen Phosphorylase B"/>
    <property type="match status" value="2"/>
</dbReference>
<reference evidence="3" key="1">
    <citation type="journal article" date="2014" name="Int. J. Syst. Evol. Microbiol.">
        <title>Complete genome sequence of Corynebacterium casei LMG S-19264T (=DSM 44701T), isolated from a smear-ripened cheese.</title>
        <authorList>
            <consortium name="US DOE Joint Genome Institute (JGI-PGF)"/>
            <person name="Walter F."/>
            <person name="Albersmeier A."/>
            <person name="Kalinowski J."/>
            <person name="Ruckert C."/>
        </authorList>
    </citation>
    <scope>NUCLEOTIDE SEQUENCE</scope>
    <source>
        <strain evidence="3">JCM 12580</strain>
    </source>
</reference>
<evidence type="ECO:0000259" key="1">
    <source>
        <dbReference type="Pfam" id="PF00534"/>
    </source>
</evidence>
<dbReference type="GO" id="GO:0016757">
    <property type="term" value="F:glycosyltransferase activity"/>
    <property type="evidence" value="ECO:0007669"/>
    <property type="project" value="InterPro"/>
</dbReference>
<dbReference type="Pfam" id="PF13477">
    <property type="entry name" value="Glyco_trans_4_2"/>
    <property type="match status" value="1"/>
</dbReference>
<evidence type="ECO:0000313" key="3">
    <source>
        <dbReference type="EMBL" id="GGK09140.1"/>
    </source>
</evidence>
<proteinExistence type="predicted"/>
<dbReference type="InterPro" id="IPR001296">
    <property type="entry name" value="Glyco_trans_1"/>
</dbReference>
<dbReference type="SUPFAM" id="SSF53756">
    <property type="entry name" value="UDP-Glycosyltransferase/glycogen phosphorylase"/>
    <property type="match status" value="1"/>
</dbReference>